<keyword evidence="3 5" id="KW-1133">Transmembrane helix</keyword>
<sequence length="99" mass="10771">MARFLGWIVGLPLAALMALFAVANRHEVRLELWPLPWSVDLPVYLAALGALGLGLVIGLAAAWLSGHGARRAARQQRHRAESLTRQIEQAQTDQVKPAA</sequence>
<evidence type="ECO:0000256" key="2">
    <source>
        <dbReference type="ARBA" id="ARBA00022692"/>
    </source>
</evidence>
<keyword evidence="1" id="KW-1003">Cell membrane</keyword>
<feature type="domain" description="Lipopolysaccharide assembly protein A" evidence="6">
    <location>
        <begin position="24"/>
        <end position="88"/>
    </location>
</feature>
<reference evidence="7 8" key="1">
    <citation type="submission" date="2016-04" db="EMBL/GenBank/DDBJ databases">
        <title>Draft genome sequence of freshwater magnetotactic bacteria Magnetospirillum marisnigri SP-1 and Magnetospirillum moscoviense BB-1.</title>
        <authorList>
            <person name="Koziaeva V."/>
            <person name="Dziuba M.V."/>
            <person name="Ivanov T.M."/>
            <person name="Kuznetsov B."/>
            <person name="Grouzdev D.S."/>
        </authorList>
    </citation>
    <scope>NUCLEOTIDE SEQUENCE [LARGE SCALE GENOMIC DNA]</scope>
    <source>
        <strain evidence="7 8">BB-1</strain>
    </source>
</reference>
<dbReference type="AlphaFoldDB" id="A0A178MWL8"/>
<dbReference type="Pfam" id="PF06305">
    <property type="entry name" value="LapA_dom"/>
    <property type="match status" value="1"/>
</dbReference>
<dbReference type="InterPro" id="IPR010445">
    <property type="entry name" value="LapA_dom"/>
</dbReference>
<evidence type="ECO:0000259" key="6">
    <source>
        <dbReference type="Pfam" id="PF06305"/>
    </source>
</evidence>
<keyword evidence="8" id="KW-1185">Reference proteome</keyword>
<evidence type="ECO:0000256" key="5">
    <source>
        <dbReference type="SAM" id="Phobius"/>
    </source>
</evidence>
<dbReference type="OrthoDB" id="7357768at2"/>
<gene>
    <name evidence="7" type="ORF">A6A05_00880</name>
</gene>
<evidence type="ECO:0000256" key="4">
    <source>
        <dbReference type="ARBA" id="ARBA00023136"/>
    </source>
</evidence>
<protein>
    <recommendedName>
        <fullName evidence="6">Lipopolysaccharide assembly protein A domain-containing protein</fullName>
    </recommendedName>
</protein>
<evidence type="ECO:0000313" key="7">
    <source>
        <dbReference type="EMBL" id="OAN55146.1"/>
    </source>
</evidence>
<dbReference type="RefSeq" id="WP_068498290.1">
    <property type="nucleotide sequence ID" value="NZ_LWQU01000104.1"/>
</dbReference>
<evidence type="ECO:0000313" key="8">
    <source>
        <dbReference type="Proteomes" id="UP000078543"/>
    </source>
</evidence>
<keyword evidence="4 5" id="KW-0472">Membrane</keyword>
<dbReference type="GO" id="GO:0005886">
    <property type="term" value="C:plasma membrane"/>
    <property type="evidence" value="ECO:0007669"/>
    <property type="project" value="InterPro"/>
</dbReference>
<dbReference type="STRING" id="1437059.A6A05_00880"/>
<proteinExistence type="predicted"/>
<dbReference type="EMBL" id="LWQU01000104">
    <property type="protein sequence ID" value="OAN55146.1"/>
    <property type="molecule type" value="Genomic_DNA"/>
</dbReference>
<name>A0A178MWL8_9PROT</name>
<organism evidence="7 8">
    <name type="scientific">Magnetospirillum moscoviense</name>
    <dbReference type="NCBI Taxonomy" id="1437059"/>
    <lineage>
        <taxon>Bacteria</taxon>
        <taxon>Pseudomonadati</taxon>
        <taxon>Pseudomonadota</taxon>
        <taxon>Alphaproteobacteria</taxon>
        <taxon>Rhodospirillales</taxon>
        <taxon>Rhodospirillaceae</taxon>
        <taxon>Magnetospirillum</taxon>
    </lineage>
</organism>
<evidence type="ECO:0000256" key="3">
    <source>
        <dbReference type="ARBA" id="ARBA00022989"/>
    </source>
</evidence>
<dbReference type="Proteomes" id="UP000078543">
    <property type="component" value="Unassembled WGS sequence"/>
</dbReference>
<keyword evidence="2 5" id="KW-0812">Transmembrane</keyword>
<evidence type="ECO:0000256" key="1">
    <source>
        <dbReference type="ARBA" id="ARBA00022475"/>
    </source>
</evidence>
<comment type="caution">
    <text evidence="7">The sequence shown here is derived from an EMBL/GenBank/DDBJ whole genome shotgun (WGS) entry which is preliminary data.</text>
</comment>
<accession>A0A178MWL8</accession>
<feature type="transmembrane region" description="Helical" evidence="5">
    <location>
        <begin position="41"/>
        <end position="64"/>
    </location>
</feature>